<sequence length="62" mass="7164">MYDRIDRFVPADIAYPALFVCIETGALFCTESLKRESEVRVLKGLKFQPIDDKYKYDPFAGL</sequence>
<dbReference type="AlphaFoldDB" id="A0A2N7X122"/>
<name>A0A2N7X122_9BURK</name>
<reference evidence="1 2" key="1">
    <citation type="submission" date="2018-01" db="EMBL/GenBank/DDBJ databases">
        <title>Whole genome analyses suggest that Burkholderia sensu lato contains two further novel genera in the rhizoxinica-symbiotica group Mycetohabitans gen. nov., and Trinickia gen. nov.: implications for the evolution of diazotrophy and nodulation in the Burkholderiaceae.</title>
        <authorList>
            <person name="Estrada-de los Santos P."/>
            <person name="Palmer M."/>
            <person name="Chavez-Ramirez B."/>
            <person name="Beukes C."/>
            <person name="Steenkamp E.T."/>
            <person name="Hirsch A.M."/>
            <person name="Manyaka P."/>
            <person name="Maluk M."/>
            <person name="Lafos M."/>
            <person name="Crook M."/>
            <person name="Gross E."/>
            <person name="Simon M.F."/>
            <person name="Bueno dos Reis Junior F."/>
            <person name="Poole P.S."/>
            <person name="Venter S.N."/>
            <person name="James E.K."/>
        </authorList>
    </citation>
    <scope>NUCLEOTIDE SEQUENCE [LARGE SCALE GENOMIC DNA]</scope>
    <source>
        <strain evidence="1 2">JPY 581</strain>
    </source>
</reference>
<keyword evidence="2" id="KW-1185">Reference proteome</keyword>
<dbReference type="Proteomes" id="UP000235777">
    <property type="component" value="Unassembled WGS sequence"/>
</dbReference>
<proteinExistence type="predicted"/>
<accession>A0A2N7X122</accession>
<evidence type="ECO:0000313" key="2">
    <source>
        <dbReference type="Proteomes" id="UP000235777"/>
    </source>
</evidence>
<dbReference type="STRING" id="863227.GCA_000373005_03909"/>
<comment type="caution">
    <text evidence="1">The sequence shown here is derived from an EMBL/GenBank/DDBJ whole genome shotgun (WGS) entry which is preliminary data.</text>
</comment>
<evidence type="ECO:0000313" key="1">
    <source>
        <dbReference type="EMBL" id="PMS35429.1"/>
    </source>
</evidence>
<dbReference type="EMBL" id="PNYC01000011">
    <property type="protein sequence ID" value="PMS35429.1"/>
    <property type="molecule type" value="Genomic_DNA"/>
</dbReference>
<gene>
    <name evidence="1" type="ORF">C0Z20_18245</name>
</gene>
<organism evidence="1 2">
    <name type="scientific">Trinickia symbiotica</name>
    <dbReference type="NCBI Taxonomy" id="863227"/>
    <lineage>
        <taxon>Bacteria</taxon>
        <taxon>Pseudomonadati</taxon>
        <taxon>Pseudomonadota</taxon>
        <taxon>Betaproteobacteria</taxon>
        <taxon>Burkholderiales</taxon>
        <taxon>Burkholderiaceae</taxon>
        <taxon>Trinickia</taxon>
    </lineage>
</organism>
<protein>
    <submittedName>
        <fullName evidence="1">Uncharacterized protein</fullName>
    </submittedName>
</protein>